<dbReference type="Gene3D" id="3.40.50.300">
    <property type="entry name" value="P-loop containing nucleotide triphosphate hydrolases"/>
    <property type="match status" value="1"/>
</dbReference>
<gene>
    <name evidence="2" type="ORF">ACFQ5D_07190</name>
</gene>
<dbReference type="EMBL" id="JBHTNZ010000006">
    <property type="protein sequence ID" value="MFD1461230.1"/>
    <property type="molecule type" value="Genomic_DNA"/>
</dbReference>
<dbReference type="RefSeq" id="WP_229526157.1">
    <property type="nucleotide sequence ID" value="NZ_JAFFQR010000112.1"/>
</dbReference>
<evidence type="ECO:0000259" key="1">
    <source>
        <dbReference type="Pfam" id="PF00005"/>
    </source>
</evidence>
<keyword evidence="2" id="KW-0067">ATP-binding</keyword>
<keyword evidence="2" id="KW-0547">Nucleotide-binding</keyword>
<name>A0ABW4DE21_9BACL</name>
<evidence type="ECO:0000313" key="3">
    <source>
        <dbReference type="Proteomes" id="UP001597340"/>
    </source>
</evidence>
<feature type="domain" description="ABC transporter" evidence="1">
    <location>
        <begin position="23"/>
        <end position="58"/>
    </location>
</feature>
<sequence length="105" mass="12050">MKFLKHDFEQYVYASDTNTLFQIDENIFTYSSGQKQKLSLARALLVDAEIYLFDEITSALDTENKQIAFELIHYLKSIKQKTIILACHDAIPMGLVDEVIKLSDS</sequence>
<dbReference type="InterPro" id="IPR003439">
    <property type="entry name" value="ABC_transporter-like_ATP-bd"/>
</dbReference>
<reference evidence="3" key="1">
    <citation type="journal article" date="2019" name="Int. J. Syst. Evol. Microbiol.">
        <title>The Global Catalogue of Microorganisms (GCM) 10K type strain sequencing project: providing services to taxonomists for standard genome sequencing and annotation.</title>
        <authorList>
            <consortium name="The Broad Institute Genomics Platform"/>
            <consortium name="The Broad Institute Genome Sequencing Center for Infectious Disease"/>
            <person name="Wu L."/>
            <person name="Ma J."/>
        </authorList>
    </citation>
    <scope>NUCLEOTIDE SEQUENCE [LARGE SCALE GENOMIC DNA]</scope>
    <source>
        <strain evidence="3">CCM 9147</strain>
    </source>
</reference>
<evidence type="ECO:0000313" key="2">
    <source>
        <dbReference type="EMBL" id="MFD1461230.1"/>
    </source>
</evidence>
<protein>
    <submittedName>
        <fullName evidence="2">ATP-binding cassette domain-containing protein</fullName>
    </submittedName>
</protein>
<dbReference type="PANTHER" id="PTHR24220">
    <property type="entry name" value="IMPORT ATP-BINDING PROTEIN"/>
    <property type="match status" value="1"/>
</dbReference>
<accession>A0ABW4DE21</accession>
<comment type="caution">
    <text evidence="2">The sequence shown here is derived from an EMBL/GenBank/DDBJ whole genome shotgun (WGS) entry which is preliminary data.</text>
</comment>
<dbReference type="PANTHER" id="PTHR24220:SF690">
    <property type="entry name" value="ABC TRANSPORTER, ATP-BINDING PROTEIN"/>
    <property type="match status" value="1"/>
</dbReference>
<dbReference type="InterPro" id="IPR027417">
    <property type="entry name" value="P-loop_NTPase"/>
</dbReference>
<dbReference type="GO" id="GO:0005524">
    <property type="term" value="F:ATP binding"/>
    <property type="evidence" value="ECO:0007669"/>
    <property type="project" value="UniProtKB-KW"/>
</dbReference>
<proteinExistence type="predicted"/>
<keyword evidence="3" id="KW-1185">Reference proteome</keyword>
<organism evidence="2 3">
    <name type="scientific">Paenibacillus farraposensis</name>
    <dbReference type="NCBI Taxonomy" id="2807095"/>
    <lineage>
        <taxon>Bacteria</taxon>
        <taxon>Bacillati</taxon>
        <taxon>Bacillota</taxon>
        <taxon>Bacilli</taxon>
        <taxon>Bacillales</taxon>
        <taxon>Paenibacillaceae</taxon>
        <taxon>Paenibacillus</taxon>
    </lineage>
</organism>
<dbReference type="InterPro" id="IPR015854">
    <property type="entry name" value="ABC_transpr_LolD-like"/>
</dbReference>
<dbReference type="Proteomes" id="UP001597340">
    <property type="component" value="Unassembled WGS sequence"/>
</dbReference>
<dbReference type="Pfam" id="PF00005">
    <property type="entry name" value="ABC_tran"/>
    <property type="match status" value="1"/>
</dbReference>
<dbReference type="SUPFAM" id="SSF52540">
    <property type="entry name" value="P-loop containing nucleoside triphosphate hydrolases"/>
    <property type="match status" value="1"/>
</dbReference>